<sequence>ITNDDKYGKAWQAVIFNTYAYSDIDAHDKFFRVDRTSDNPWTDGIAYDYNYFSDADYPNGLPDPVLTRDKTTGYIGASCVAGMQQHTMEQQAVWYKVNGDSVISTEAGGSTADGRSVALTVDVKLTNSKQESTDNADKYTYSVEPSAGGAYPHDIPLKKFTRSVRD</sequence>
<feature type="non-terminal residue" evidence="1">
    <location>
        <position position="1"/>
    </location>
</feature>
<protein>
    <submittedName>
        <fullName evidence="1">Uncharacterized protein</fullName>
    </submittedName>
</protein>
<gene>
    <name evidence="1" type="ORF">N1032_28205</name>
</gene>
<evidence type="ECO:0000313" key="2">
    <source>
        <dbReference type="Proteomes" id="UP001165586"/>
    </source>
</evidence>
<dbReference type="RefSeq" id="WP_259544060.1">
    <property type="nucleotide sequence ID" value="NZ_JANLCJ010000883.1"/>
</dbReference>
<evidence type="ECO:0000313" key="1">
    <source>
        <dbReference type="EMBL" id="MCS5737621.1"/>
    </source>
</evidence>
<dbReference type="Proteomes" id="UP001165586">
    <property type="component" value="Unassembled WGS sequence"/>
</dbReference>
<feature type="non-terminal residue" evidence="1">
    <location>
        <position position="166"/>
    </location>
</feature>
<reference evidence="1" key="1">
    <citation type="submission" date="2022-08" db="EMBL/GenBank/DDBJ databases">
        <authorList>
            <person name="Deng Y."/>
            <person name="Han X.-F."/>
            <person name="Zhang Y.-Q."/>
        </authorList>
    </citation>
    <scope>NUCLEOTIDE SEQUENCE</scope>
    <source>
        <strain evidence="1">CPCC 203386</strain>
    </source>
</reference>
<name>A0ABT2HCM1_9MICO</name>
<accession>A0ABT2HCM1</accession>
<organism evidence="1 2">
    <name type="scientific">Herbiconiux daphne</name>
    <dbReference type="NCBI Taxonomy" id="2970914"/>
    <lineage>
        <taxon>Bacteria</taxon>
        <taxon>Bacillati</taxon>
        <taxon>Actinomycetota</taxon>
        <taxon>Actinomycetes</taxon>
        <taxon>Micrococcales</taxon>
        <taxon>Microbacteriaceae</taxon>
        <taxon>Herbiconiux</taxon>
    </lineage>
</organism>
<comment type="caution">
    <text evidence="1">The sequence shown here is derived from an EMBL/GenBank/DDBJ whole genome shotgun (WGS) entry which is preliminary data.</text>
</comment>
<proteinExistence type="predicted"/>
<dbReference type="EMBL" id="JANLCJ010000883">
    <property type="protein sequence ID" value="MCS5737621.1"/>
    <property type="molecule type" value="Genomic_DNA"/>
</dbReference>
<keyword evidence="2" id="KW-1185">Reference proteome</keyword>